<evidence type="ECO:0000256" key="1">
    <source>
        <dbReference type="SAM" id="MobiDB-lite"/>
    </source>
</evidence>
<accession>A0A0U1MAT5</accession>
<dbReference type="STRING" id="28573.A0A0U1MAT5"/>
<evidence type="ECO:0000313" key="2">
    <source>
        <dbReference type="EMBL" id="CRG92734.1"/>
    </source>
</evidence>
<name>A0A0U1MAT5_TALIS</name>
<dbReference type="AlphaFoldDB" id="A0A0U1MAT5"/>
<protein>
    <submittedName>
        <fullName evidence="2">Uncharacterized protein</fullName>
    </submittedName>
</protein>
<feature type="compositionally biased region" description="Low complexity" evidence="1">
    <location>
        <begin position="14"/>
        <end position="31"/>
    </location>
</feature>
<dbReference type="OrthoDB" id="4232626at2759"/>
<keyword evidence="3" id="KW-1185">Reference proteome</keyword>
<sequence>MESPCPPININVLPSQSPQSSMMAAQAGSPSTSCPYPNSSSIDALVVPDLPLDEAVKEYANWHKSRVASQEMKDNVDLACQIALSKGFDLSQIDKDRNCNDYTDEGVMKGVARRWTEEVREWLNHYEPLF</sequence>
<gene>
    <name evidence="2" type="ORF">PISL3812_09801</name>
</gene>
<organism evidence="2 3">
    <name type="scientific">Talaromyces islandicus</name>
    <name type="common">Penicillium islandicum</name>
    <dbReference type="NCBI Taxonomy" id="28573"/>
    <lineage>
        <taxon>Eukaryota</taxon>
        <taxon>Fungi</taxon>
        <taxon>Dikarya</taxon>
        <taxon>Ascomycota</taxon>
        <taxon>Pezizomycotina</taxon>
        <taxon>Eurotiomycetes</taxon>
        <taxon>Eurotiomycetidae</taxon>
        <taxon>Eurotiales</taxon>
        <taxon>Trichocomaceae</taxon>
        <taxon>Talaromyces</taxon>
        <taxon>Talaromyces sect. Islandici</taxon>
    </lineage>
</organism>
<evidence type="ECO:0000313" key="3">
    <source>
        <dbReference type="Proteomes" id="UP000054383"/>
    </source>
</evidence>
<dbReference type="EMBL" id="CVMT01000015">
    <property type="protein sequence ID" value="CRG92734.1"/>
    <property type="molecule type" value="Genomic_DNA"/>
</dbReference>
<dbReference type="Proteomes" id="UP000054383">
    <property type="component" value="Unassembled WGS sequence"/>
</dbReference>
<proteinExistence type="predicted"/>
<reference evidence="2 3" key="1">
    <citation type="submission" date="2015-04" db="EMBL/GenBank/DDBJ databases">
        <authorList>
            <person name="Syromyatnikov M.Y."/>
            <person name="Popov V.N."/>
        </authorList>
    </citation>
    <scope>NUCLEOTIDE SEQUENCE [LARGE SCALE GENOMIC DNA]</scope>
    <source>
        <strain evidence="2">WF-38-12</strain>
    </source>
</reference>
<feature type="region of interest" description="Disordered" evidence="1">
    <location>
        <begin position="1"/>
        <end position="36"/>
    </location>
</feature>
<dbReference type="OMA" id="KEYANWH"/>